<dbReference type="InterPro" id="IPR036388">
    <property type="entry name" value="WH-like_DNA-bd_sf"/>
</dbReference>
<dbReference type="InterPro" id="IPR011006">
    <property type="entry name" value="CheY-like_superfamily"/>
</dbReference>
<organism evidence="6 7">
    <name type="scientific">Formimonas warabiya</name>
    <dbReference type="NCBI Taxonomy" id="1761012"/>
    <lineage>
        <taxon>Bacteria</taxon>
        <taxon>Bacillati</taxon>
        <taxon>Bacillota</taxon>
        <taxon>Clostridia</taxon>
        <taxon>Eubacteriales</taxon>
        <taxon>Peptococcaceae</taxon>
        <taxon>Candidatus Formimonas</taxon>
    </lineage>
</organism>
<evidence type="ECO:0000259" key="5">
    <source>
        <dbReference type="PROSITE" id="PS50110"/>
    </source>
</evidence>
<dbReference type="GO" id="GO:0003677">
    <property type="term" value="F:DNA binding"/>
    <property type="evidence" value="ECO:0007669"/>
    <property type="project" value="UniProtKB-KW"/>
</dbReference>
<proteinExistence type="predicted"/>
<dbReference type="InterPro" id="IPR016032">
    <property type="entry name" value="Sig_transdc_resp-reg_C-effctor"/>
</dbReference>
<evidence type="ECO:0000313" key="7">
    <source>
        <dbReference type="Proteomes" id="UP000323521"/>
    </source>
</evidence>
<dbReference type="Gene3D" id="1.10.10.10">
    <property type="entry name" value="Winged helix-like DNA-binding domain superfamily/Winged helix DNA-binding domain"/>
    <property type="match status" value="1"/>
</dbReference>
<feature type="modified residue" description="4-aspartylphosphate" evidence="4">
    <location>
        <position position="53"/>
    </location>
</feature>
<dbReference type="PANTHER" id="PTHR35807">
    <property type="entry name" value="TRANSCRIPTIONAL REGULATOR REDD-RELATED"/>
    <property type="match status" value="1"/>
</dbReference>
<dbReference type="InterPro" id="IPR051677">
    <property type="entry name" value="AfsR-DnrI-RedD_regulator"/>
</dbReference>
<dbReference type="Gene3D" id="3.40.50.2300">
    <property type="match status" value="1"/>
</dbReference>
<feature type="domain" description="Response regulatory" evidence="5">
    <location>
        <begin position="2"/>
        <end position="116"/>
    </location>
</feature>
<dbReference type="SMART" id="SM00448">
    <property type="entry name" value="REC"/>
    <property type="match status" value="1"/>
</dbReference>
<evidence type="ECO:0000256" key="3">
    <source>
        <dbReference type="ARBA" id="ARBA00024867"/>
    </source>
</evidence>
<keyword evidence="7" id="KW-1185">Reference proteome</keyword>
<keyword evidence="2" id="KW-0238">DNA-binding</keyword>
<dbReference type="PROSITE" id="PS50110">
    <property type="entry name" value="RESPONSE_REGULATORY"/>
    <property type="match status" value="1"/>
</dbReference>
<evidence type="ECO:0000256" key="1">
    <source>
        <dbReference type="ARBA" id="ARBA00018672"/>
    </source>
</evidence>
<dbReference type="SUPFAM" id="SSF46894">
    <property type="entry name" value="C-terminal effector domain of the bipartite response regulators"/>
    <property type="match status" value="1"/>
</dbReference>
<dbReference type="GO" id="GO:0000160">
    <property type="term" value="P:phosphorelay signal transduction system"/>
    <property type="evidence" value="ECO:0007669"/>
    <property type="project" value="InterPro"/>
</dbReference>
<dbReference type="CDD" id="cd17536">
    <property type="entry name" value="REC_YesN-like"/>
    <property type="match status" value="1"/>
</dbReference>
<protein>
    <recommendedName>
        <fullName evidence="1">Stage 0 sporulation protein A homolog</fullName>
    </recommendedName>
</protein>
<dbReference type="EMBL" id="CP017634">
    <property type="protein sequence ID" value="ATW26145.1"/>
    <property type="molecule type" value="Genomic_DNA"/>
</dbReference>
<keyword evidence="4" id="KW-0597">Phosphoprotein</keyword>
<accession>A0A3G1KVB0</accession>
<evidence type="ECO:0000313" key="6">
    <source>
        <dbReference type="EMBL" id="ATW26145.1"/>
    </source>
</evidence>
<name>A0A3G1KVB0_FORW1</name>
<dbReference type="RefSeq" id="WP_148135423.1">
    <property type="nucleotide sequence ID" value="NZ_CP017634.1"/>
</dbReference>
<dbReference type="AlphaFoldDB" id="A0A3G1KVB0"/>
<evidence type="ECO:0000256" key="2">
    <source>
        <dbReference type="ARBA" id="ARBA00023125"/>
    </source>
</evidence>
<reference evidence="6 7" key="1">
    <citation type="submission" date="2016-10" db="EMBL/GenBank/DDBJ databases">
        <title>Complete Genome Sequence of Peptococcaceae strain DCMF.</title>
        <authorList>
            <person name="Edwards R.J."/>
            <person name="Holland S.I."/>
            <person name="Deshpande N.P."/>
            <person name="Wong Y.K."/>
            <person name="Ertan H."/>
            <person name="Manefield M."/>
            <person name="Russell T.L."/>
            <person name="Lee M.J."/>
        </authorList>
    </citation>
    <scope>NUCLEOTIDE SEQUENCE [LARGE SCALE GENOMIC DNA]</scope>
    <source>
        <strain evidence="6 7">DCMF</strain>
    </source>
</reference>
<sequence>MNILIVDDEADSLKEIEAHIHKFGSFDFCVTCSNALEALERAKKCSFDMALLDIEMPVMNGLELAERLSQISPHMGIIFITAYNHYATESFEVNAVDYVLKPVREERLFKALTKFMAKKQEKNGIEDKDKRLYIHMFGKFTVHRGNELLAWNRQKSTELFAYLLENKGCPLHKEKLCDLLWPDVAPKKALMNLQTAMYSIRKTFGAAEKEQLEIKYAVNKYTLTLKDAVIDVDQFESLMQKARDSKDITYMEQAIKLYTGDYLEEEGWLWAEPQKLLLRKKYLTALQKIKGKNLS</sequence>
<dbReference type="SUPFAM" id="SSF52172">
    <property type="entry name" value="CheY-like"/>
    <property type="match status" value="1"/>
</dbReference>
<dbReference type="Pfam" id="PF00072">
    <property type="entry name" value="Response_reg"/>
    <property type="match status" value="1"/>
</dbReference>
<evidence type="ECO:0000256" key="4">
    <source>
        <dbReference type="PROSITE-ProRule" id="PRU00169"/>
    </source>
</evidence>
<comment type="function">
    <text evidence="3">May play the central regulatory role in sporulation. It may be an element of the effector pathway responsible for the activation of sporulation genes in response to nutritional stress. Spo0A may act in concert with spo0H (a sigma factor) to control the expression of some genes that are critical to the sporulation process.</text>
</comment>
<dbReference type="KEGG" id="fwa:DCMF_16425"/>
<dbReference type="PANTHER" id="PTHR35807:SF2">
    <property type="entry name" value="TRANSCRIPTIONAL ACTIVATOR DOMAIN"/>
    <property type="match status" value="1"/>
</dbReference>
<dbReference type="InterPro" id="IPR001789">
    <property type="entry name" value="Sig_transdc_resp-reg_receiver"/>
</dbReference>
<dbReference type="Proteomes" id="UP000323521">
    <property type="component" value="Chromosome"/>
</dbReference>
<dbReference type="OrthoDB" id="3190595at2"/>
<gene>
    <name evidence="6" type="ORF">DCMF_16425</name>
</gene>
<dbReference type="GO" id="GO:0006355">
    <property type="term" value="P:regulation of DNA-templated transcription"/>
    <property type="evidence" value="ECO:0007669"/>
    <property type="project" value="InterPro"/>
</dbReference>